<dbReference type="InterPro" id="IPR042235">
    <property type="entry name" value="ZP-C_dom"/>
</dbReference>
<dbReference type="GO" id="GO:0042302">
    <property type="term" value="F:structural constituent of cuticle"/>
    <property type="evidence" value="ECO:0007669"/>
    <property type="project" value="UniProtKB-KW"/>
</dbReference>
<dbReference type="Proteomes" id="UP000025227">
    <property type="component" value="Unplaced"/>
</dbReference>
<keyword evidence="5" id="KW-0732">Signal</keyword>
<dbReference type="InterPro" id="IPR057475">
    <property type="entry name" value="CUT_C"/>
</dbReference>
<accession>A0A7I4YFM6</accession>
<comment type="subcellular location">
    <subcellularLocation>
        <location evidence="1">Cell membrane</location>
        <topology evidence="1">Single-pass type I membrane protein</topology>
    </subcellularLocation>
</comment>
<proteinExistence type="predicted"/>
<dbReference type="OrthoDB" id="6432511at2759"/>
<dbReference type="InterPro" id="IPR001507">
    <property type="entry name" value="ZP_dom"/>
</dbReference>
<dbReference type="InterPro" id="IPR056953">
    <property type="entry name" value="CUT_N"/>
</dbReference>
<sequence length="399" mass="43919">DTVRLPSCGCNSHERARALSAMLWTLVLALIKVNIVDSKTLDNRLVGAPRVTCGPDAIRVRGESEDVFEGQIFIKNQRRSPDCFVVYSEEENSTTPEFSLPLSRLSSCGIDIRRNPTHGLELFSVFVFAFHPSFVTAGDRAFAVHCLFQQEQITVSARFDFISEIVPKAIVGVTYSQPKVNFTIVQGRVPNGAKLANQVSVGEPLMLVWALDDTSKLYGLRMLDCTAETHDGRGMSIIRDGCSIDTTLISDIRYSDDHRRAFADAIAFKFPDLSDVWFRCIVRFCIRRSDHLLLTGKSEEHLCDTTSKCSANTRRFRRSAGVSHSDESVIVVTGRLTVDGDDVVYSHAAQVSTNETSTVCLAKNTVALGSAISATVCISTLLTIGSLIYSKVKLTPNHS</sequence>
<feature type="domain" description="ZP" evidence="8">
    <location>
        <begin position="52"/>
        <end position="310"/>
    </location>
</feature>
<evidence type="ECO:0000259" key="8">
    <source>
        <dbReference type="PROSITE" id="PS51034"/>
    </source>
</evidence>
<dbReference type="WBParaSite" id="HCON_00094390-00001">
    <property type="protein sequence ID" value="HCON_00094390-00001"/>
    <property type="gene ID" value="HCON_00094390"/>
</dbReference>
<evidence type="ECO:0000256" key="6">
    <source>
        <dbReference type="ARBA" id="ARBA00022989"/>
    </source>
</evidence>
<evidence type="ECO:0000256" key="1">
    <source>
        <dbReference type="ARBA" id="ARBA00004251"/>
    </source>
</evidence>
<dbReference type="PANTHER" id="PTHR22907:SF13">
    <property type="entry name" value="ZP DOMAIN-CONTAINING PROTEIN"/>
    <property type="match status" value="1"/>
</dbReference>
<reference evidence="10" key="1">
    <citation type="submission" date="2020-12" db="UniProtKB">
        <authorList>
            <consortium name="WormBaseParasite"/>
        </authorList>
    </citation>
    <scope>IDENTIFICATION</scope>
    <source>
        <strain evidence="10">MHco3</strain>
    </source>
</reference>
<dbReference type="SMART" id="SM00241">
    <property type="entry name" value="ZP"/>
    <property type="match status" value="1"/>
</dbReference>
<evidence type="ECO:0000256" key="2">
    <source>
        <dbReference type="ARBA" id="ARBA00022460"/>
    </source>
</evidence>
<protein>
    <submittedName>
        <fullName evidence="10">ZP domain-containing protein</fullName>
    </submittedName>
</protein>
<keyword evidence="9" id="KW-1185">Reference proteome</keyword>
<organism evidence="9 10">
    <name type="scientific">Haemonchus contortus</name>
    <name type="common">Barber pole worm</name>
    <dbReference type="NCBI Taxonomy" id="6289"/>
    <lineage>
        <taxon>Eukaryota</taxon>
        <taxon>Metazoa</taxon>
        <taxon>Ecdysozoa</taxon>
        <taxon>Nematoda</taxon>
        <taxon>Chromadorea</taxon>
        <taxon>Rhabditida</taxon>
        <taxon>Rhabditina</taxon>
        <taxon>Rhabditomorpha</taxon>
        <taxon>Strongyloidea</taxon>
        <taxon>Trichostrongylidae</taxon>
        <taxon>Haemonchus</taxon>
    </lineage>
</organism>
<keyword evidence="4" id="KW-0812">Transmembrane</keyword>
<evidence type="ECO:0000256" key="4">
    <source>
        <dbReference type="ARBA" id="ARBA00022692"/>
    </source>
</evidence>
<evidence type="ECO:0000256" key="5">
    <source>
        <dbReference type="ARBA" id="ARBA00022729"/>
    </source>
</evidence>
<dbReference type="Gene3D" id="2.60.40.4100">
    <property type="entry name" value="Zona pellucida, ZP-C domain"/>
    <property type="match status" value="1"/>
</dbReference>
<keyword evidence="6" id="KW-1133">Transmembrane helix</keyword>
<keyword evidence="2" id="KW-0193">Cuticle</keyword>
<dbReference type="PROSITE" id="PS51034">
    <property type="entry name" value="ZP_2"/>
    <property type="match status" value="1"/>
</dbReference>
<evidence type="ECO:0000256" key="7">
    <source>
        <dbReference type="ARBA" id="ARBA00023136"/>
    </source>
</evidence>
<evidence type="ECO:0000313" key="9">
    <source>
        <dbReference type="Proteomes" id="UP000025227"/>
    </source>
</evidence>
<keyword evidence="3" id="KW-1003">Cell membrane</keyword>
<dbReference type="AlphaFoldDB" id="A0A7I4YFM6"/>
<evidence type="ECO:0000256" key="3">
    <source>
        <dbReference type="ARBA" id="ARBA00022475"/>
    </source>
</evidence>
<keyword evidence="7" id="KW-0472">Membrane</keyword>
<dbReference type="Pfam" id="PF25301">
    <property type="entry name" value="CUT_C"/>
    <property type="match status" value="1"/>
</dbReference>
<dbReference type="InterPro" id="IPR051962">
    <property type="entry name" value="Cuticlin"/>
</dbReference>
<name>A0A7I4YFM6_HAECO</name>
<evidence type="ECO:0000313" key="10">
    <source>
        <dbReference type="WBParaSite" id="HCON_00094390-00001"/>
    </source>
</evidence>
<dbReference type="PANTHER" id="PTHR22907">
    <property type="entry name" value="GH04558P"/>
    <property type="match status" value="1"/>
</dbReference>
<dbReference type="Pfam" id="PF25057">
    <property type="entry name" value="CUT_N"/>
    <property type="match status" value="1"/>
</dbReference>
<dbReference type="GO" id="GO:0005886">
    <property type="term" value="C:plasma membrane"/>
    <property type="evidence" value="ECO:0007669"/>
    <property type="project" value="UniProtKB-SubCell"/>
</dbReference>